<sequence length="518" mass="58450">MIGFKDIPIIEKEQKELESKKKDQSITRRPSIGRDSVDSEKSSPQEPLEKDKKEKHSKSKRRRKKKSTAKGDTEKGKTQILHVKTMKKLCHTILPKELSKIELSKEEDSYELCGKMIDTIYRVFGETELPFDEKDKYTGFVSKFSSIRNRPMGFLSKRVIQRIVSILGKLDEKKAFEIIKSNIDSFINKAPLCSSYLLIQIALSLPRSHSLVVSTREYLKKTLKKVYISKESHVFAISLLGSYLGCNFVVPILLEYCSHPQNPSECIFTALMCALGLCRKGSSWEDSHSTIYASEVFIPALIRQMFYLVDQRRKPSPISTLAVSLISSAWPNAYNHVETVELYISAHSCGFPLGVMQGTAAAFHVLMSISHSHEAYTLLQKAAASNVNLLENFSKSLHHIISGKVLKGHELQIVKMTIVETLPGICDKMRNREDSKTKDLLIQCVSMSKIKPNIFIRIYSTSKLLLKYVVMLLVALIALVILGIIPRSYVSKLFEMIHKLISSGDAGPIDPVDVINEH</sequence>
<feature type="compositionally biased region" description="Basic and acidic residues" evidence="1">
    <location>
        <begin position="35"/>
        <end position="54"/>
    </location>
</feature>
<protein>
    <submittedName>
        <fullName evidence="3">Uncharacterized protein</fullName>
    </submittedName>
</protein>
<name>A0ABQ5KUG3_9EUKA</name>
<feature type="compositionally biased region" description="Basic and acidic residues" evidence="1">
    <location>
        <begin position="8"/>
        <end position="26"/>
    </location>
</feature>
<evidence type="ECO:0000256" key="1">
    <source>
        <dbReference type="SAM" id="MobiDB-lite"/>
    </source>
</evidence>
<feature type="region of interest" description="Disordered" evidence="1">
    <location>
        <begin position="1"/>
        <end position="78"/>
    </location>
</feature>
<keyword evidence="2" id="KW-0812">Transmembrane</keyword>
<keyword evidence="4" id="KW-1185">Reference proteome</keyword>
<dbReference type="Proteomes" id="UP001057375">
    <property type="component" value="Unassembled WGS sequence"/>
</dbReference>
<accession>A0ABQ5KUG3</accession>
<feature type="compositionally biased region" description="Basic residues" evidence="1">
    <location>
        <begin position="55"/>
        <end position="68"/>
    </location>
</feature>
<keyword evidence="2" id="KW-1133">Transmembrane helix</keyword>
<feature type="transmembrane region" description="Helical" evidence="2">
    <location>
        <begin position="465"/>
        <end position="485"/>
    </location>
</feature>
<proteinExistence type="predicted"/>
<comment type="caution">
    <text evidence="3">The sequence shown here is derived from an EMBL/GenBank/DDBJ whole genome shotgun (WGS) entry which is preliminary data.</text>
</comment>
<evidence type="ECO:0000256" key="2">
    <source>
        <dbReference type="SAM" id="Phobius"/>
    </source>
</evidence>
<evidence type="ECO:0000313" key="3">
    <source>
        <dbReference type="EMBL" id="GKT36108.1"/>
    </source>
</evidence>
<keyword evidence="2" id="KW-0472">Membrane</keyword>
<reference evidence="3" key="1">
    <citation type="submission" date="2022-03" db="EMBL/GenBank/DDBJ databases">
        <title>Draft genome sequence of Aduncisulcus paluster, a free-living microaerophilic Fornicata.</title>
        <authorList>
            <person name="Yuyama I."/>
            <person name="Kume K."/>
            <person name="Tamura T."/>
            <person name="Inagaki Y."/>
            <person name="Hashimoto T."/>
        </authorList>
    </citation>
    <scope>NUCLEOTIDE SEQUENCE</scope>
    <source>
        <strain evidence="3">NY0171</strain>
    </source>
</reference>
<evidence type="ECO:0000313" key="4">
    <source>
        <dbReference type="Proteomes" id="UP001057375"/>
    </source>
</evidence>
<gene>
    <name evidence="3" type="ORF">ADUPG1_009134</name>
</gene>
<dbReference type="EMBL" id="BQXS01011145">
    <property type="protein sequence ID" value="GKT36108.1"/>
    <property type="molecule type" value="Genomic_DNA"/>
</dbReference>
<organism evidence="3 4">
    <name type="scientific">Aduncisulcus paluster</name>
    <dbReference type="NCBI Taxonomy" id="2918883"/>
    <lineage>
        <taxon>Eukaryota</taxon>
        <taxon>Metamonada</taxon>
        <taxon>Carpediemonas-like organisms</taxon>
        <taxon>Aduncisulcus</taxon>
    </lineage>
</organism>